<feature type="compositionally biased region" description="Acidic residues" evidence="1">
    <location>
        <begin position="362"/>
        <end position="382"/>
    </location>
</feature>
<dbReference type="Proteomes" id="UP000317557">
    <property type="component" value="Unassembled WGS sequence"/>
</dbReference>
<evidence type="ECO:0000256" key="1">
    <source>
        <dbReference type="SAM" id="MobiDB-lite"/>
    </source>
</evidence>
<feature type="region of interest" description="Disordered" evidence="1">
    <location>
        <begin position="429"/>
        <end position="476"/>
    </location>
</feature>
<feature type="region of interest" description="Disordered" evidence="1">
    <location>
        <begin position="310"/>
        <end position="382"/>
    </location>
</feature>
<dbReference type="EMBL" id="FXTP01000009">
    <property type="protein sequence ID" value="SMO72768.1"/>
    <property type="molecule type" value="Genomic_DNA"/>
</dbReference>
<dbReference type="AlphaFoldDB" id="A0A521DMB1"/>
<feature type="compositionally biased region" description="Acidic residues" evidence="1">
    <location>
        <begin position="314"/>
        <end position="344"/>
    </location>
</feature>
<protein>
    <submittedName>
        <fullName evidence="2">Uncharacterized protein</fullName>
    </submittedName>
</protein>
<dbReference type="OrthoDB" id="1522587at2"/>
<evidence type="ECO:0000313" key="2">
    <source>
        <dbReference type="EMBL" id="SMO72768.1"/>
    </source>
</evidence>
<proteinExistence type="predicted"/>
<feature type="region of interest" description="Disordered" evidence="1">
    <location>
        <begin position="245"/>
        <end position="277"/>
    </location>
</feature>
<gene>
    <name evidence="2" type="ORF">SAMN06265219_10911</name>
</gene>
<reference evidence="2 3" key="1">
    <citation type="submission" date="2017-05" db="EMBL/GenBank/DDBJ databases">
        <authorList>
            <person name="Varghese N."/>
            <person name="Submissions S."/>
        </authorList>
    </citation>
    <scope>NUCLEOTIDE SEQUENCE [LARGE SCALE GENOMIC DNA]</scope>
    <source>
        <strain evidence="2 3">DSM 21985</strain>
    </source>
</reference>
<organism evidence="2 3">
    <name type="scientific">Gracilimonas mengyeensis</name>
    <dbReference type="NCBI Taxonomy" id="1302730"/>
    <lineage>
        <taxon>Bacteria</taxon>
        <taxon>Pseudomonadati</taxon>
        <taxon>Balneolota</taxon>
        <taxon>Balneolia</taxon>
        <taxon>Balneolales</taxon>
        <taxon>Balneolaceae</taxon>
        <taxon>Gracilimonas</taxon>
    </lineage>
</organism>
<sequence length="550" mass="63441">MHHTTEKNIQRFLDLVPANKEYYLPQDLQSAGFPTFITERIRLEIADKLENEFQLTDNPWTNVQSTRVKASWKDFQNALQANIRIPQRRLKEVVSGIISEIVQVLIDPRSFLAEYIYRDDDSLTLQEVRARSARLTVYKHFAQAIPLYMDKRGLGTLDKERCQLLIQKLDANLAKTYSENDWCTILDPLFKIGNGTVHADLLCEFFEGKELYQTAAVFKSLDKKLTPNDFVDKLKNADLPDASTQIEQGKVLKGKSNKSDDGNNIAAGTPPKDERLVDNFLESTEEENEEPEPDEEDSFNALFKTEEAGRSFFEEFDEEEEGNQEEVYTEQVEETEETEAESSENDMTSLLDEAADSYSQLFDEEDQEDEEFDEEPELEEDEVDIFGEEDGPGFEEEGLSLYSVEEAADDEEETPMWQQFLSPDQLQELKDKDEEEEIIVGEDDFVDDLIDEEESEETELSSNGRETPGNSPGLKKYLSENETLYVHELFNGSEKKYNKALKKIQKFDQWKEAAPYIHKKVFTAHNIDMFSDKAVEFTDGLQSYFKKFKT</sequence>
<evidence type="ECO:0000313" key="3">
    <source>
        <dbReference type="Proteomes" id="UP000317557"/>
    </source>
</evidence>
<feature type="compositionally biased region" description="Acidic residues" evidence="1">
    <location>
        <begin position="433"/>
        <end position="459"/>
    </location>
</feature>
<name>A0A521DMB1_9BACT</name>
<keyword evidence="3" id="KW-1185">Reference proteome</keyword>
<dbReference type="RefSeq" id="WP_142454664.1">
    <property type="nucleotide sequence ID" value="NZ_FXTP01000009.1"/>
</dbReference>
<accession>A0A521DMB1</accession>